<reference evidence="1" key="1">
    <citation type="journal article" date="2015" name="Nature">
        <title>Complex archaea that bridge the gap between prokaryotes and eukaryotes.</title>
        <authorList>
            <person name="Spang A."/>
            <person name="Saw J.H."/>
            <person name="Jorgensen S.L."/>
            <person name="Zaremba-Niedzwiedzka K."/>
            <person name="Martijn J."/>
            <person name="Lind A.E."/>
            <person name="van Eijk R."/>
            <person name="Schleper C."/>
            <person name="Guy L."/>
            <person name="Ettema T.J."/>
        </authorList>
    </citation>
    <scope>NUCLEOTIDE SEQUENCE</scope>
</reference>
<accession>A0A0F8YAY8</accession>
<feature type="non-terminal residue" evidence="1">
    <location>
        <position position="1"/>
    </location>
</feature>
<gene>
    <name evidence="1" type="ORF">LCGC14_2841790</name>
</gene>
<comment type="caution">
    <text evidence="1">The sequence shown here is derived from an EMBL/GenBank/DDBJ whole genome shotgun (WGS) entry which is preliminary data.</text>
</comment>
<dbReference type="EMBL" id="LAZR01054411">
    <property type="protein sequence ID" value="KKK78617.1"/>
    <property type="molecule type" value="Genomic_DNA"/>
</dbReference>
<dbReference type="AlphaFoldDB" id="A0A0F8YAY8"/>
<name>A0A0F8YAY8_9ZZZZ</name>
<sequence length="207" mass="23781">AYIKACNNNDWMLVIDADELVYIKEFIDGVLEGIASKKYPARLNQYCHRCPVRKKCKVYRTRYIINGEAIKDPESAHEELKRVSSAWSNADARKKELRAYLGELADIQGHVPVEGGEKEWVHRTKDDKLIATPGMVKLFRKFKMDVLGYLEFRIGTFEHLKKILYRGLTEPQIADFKDKSTALIKKQKATSLVCIKALFSKSAAKRK</sequence>
<organism evidence="1">
    <name type="scientific">marine sediment metagenome</name>
    <dbReference type="NCBI Taxonomy" id="412755"/>
    <lineage>
        <taxon>unclassified sequences</taxon>
        <taxon>metagenomes</taxon>
        <taxon>ecological metagenomes</taxon>
    </lineage>
</organism>
<proteinExistence type="predicted"/>
<evidence type="ECO:0000313" key="1">
    <source>
        <dbReference type="EMBL" id="KKK78617.1"/>
    </source>
</evidence>
<protein>
    <submittedName>
        <fullName evidence="1">Uncharacterized protein</fullName>
    </submittedName>
</protein>